<dbReference type="AlphaFoldDB" id="A0A6P4FWF2"/>
<dbReference type="GeneID" id="108053625"/>
<reference evidence="2" key="1">
    <citation type="journal article" date="2021" name="Elife">
        <title>Highly contiguous assemblies of 101 drosophilid genomes.</title>
        <authorList>
            <person name="Kim B.Y."/>
            <person name="Wang J.R."/>
            <person name="Miller D.E."/>
            <person name="Barmina O."/>
            <person name="Delaney E."/>
            <person name="Thompson A."/>
            <person name="Comeault A.A."/>
            <person name="Peede D."/>
            <person name="D'Agostino E.R."/>
            <person name="Pelaez J."/>
            <person name="Aguilar J.M."/>
            <person name="Haji D."/>
            <person name="Matsunaga T."/>
            <person name="Armstrong E.E."/>
            <person name="Zych M."/>
            <person name="Ogawa Y."/>
            <person name="Stamenkovic-Radak M."/>
            <person name="Jelic M."/>
            <person name="Veselinovic M.S."/>
            <person name="Tanaskovic M."/>
            <person name="Eric P."/>
            <person name="Gao J.J."/>
            <person name="Katoh T.K."/>
            <person name="Toda M.J."/>
            <person name="Watabe H."/>
            <person name="Watada M."/>
            <person name="Davis J.S."/>
            <person name="Moyle L.C."/>
            <person name="Manoli G."/>
            <person name="Bertolini E."/>
            <person name="Kostal V."/>
            <person name="Hawley R.S."/>
            <person name="Takahashi A."/>
            <person name="Jones C.D."/>
            <person name="Price D.K."/>
            <person name="Whiteman N."/>
            <person name="Kopp A."/>
            <person name="Matute D.R."/>
            <person name="Petrov D.A."/>
        </authorList>
    </citation>
    <scope>NUCLEOTIDE SEQUENCE [LARGE SCALE GENOMIC DNA]</scope>
</reference>
<dbReference type="Proteomes" id="UP001652680">
    <property type="component" value="Unassembled WGS sequence"/>
</dbReference>
<keyword evidence="2" id="KW-1185">Reference proteome</keyword>
<reference evidence="1" key="3">
    <citation type="submission" date="2025-05" db="UniProtKB">
        <authorList>
            <consortium name="EnsemblMetazoa"/>
        </authorList>
    </citation>
    <scope>IDENTIFICATION</scope>
</reference>
<dbReference type="EnsemblMetazoa" id="XM_017136329.2">
    <property type="protein sequence ID" value="XP_016991818.1"/>
    <property type="gene ID" value="LOC108053625"/>
</dbReference>
<protein>
    <submittedName>
        <fullName evidence="3">Uncharacterized protein LOC108053625</fullName>
    </submittedName>
</protein>
<dbReference type="OrthoDB" id="7867543at2759"/>
<evidence type="ECO:0000313" key="1">
    <source>
        <dbReference type="EnsemblMetazoa" id="XP_016991818.1"/>
    </source>
</evidence>
<sequence length="121" mass="14847">MNHCTMNYSTLNRIFLVAPIFLLFLMDICESKAWWPSKEAKDYSSLDPVVWSRSFAPEHVRKTRYNVISEPMRKHRHRQSSKLWYQKPVYPENFVSAKYYKKFLRRRQKLAAREMYAHWRQ</sequence>
<name>A0A6P4FWF2_DRORH</name>
<evidence type="ECO:0000313" key="2">
    <source>
        <dbReference type="Proteomes" id="UP001652680"/>
    </source>
</evidence>
<organism evidence="3">
    <name type="scientific">Drosophila rhopaloa</name>
    <name type="common">Fruit fly</name>
    <dbReference type="NCBI Taxonomy" id="1041015"/>
    <lineage>
        <taxon>Eukaryota</taxon>
        <taxon>Metazoa</taxon>
        <taxon>Ecdysozoa</taxon>
        <taxon>Arthropoda</taxon>
        <taxon>Hexapoda</taxon>
        <taxon>Insecta</taxon>
        <taxon>Pterygota</taxon>
        <taxon>Neoptera</taxon>
        <taxon>Endopterygota</taxon>
        <taxon>Diptera</taxon>
        <taxon>Brachycera</taxon>
        <taxon>Muscomorpha</taxon>
        <taxon>Ephydroidea</taxon>
        <taxon>Drosophilidae</taxon>
        <taxon>Drosophila</taxon>
        <taxon>Sophophora</taxon>
    </lineage>
</organism>
<dbReference type="RefSeq" id="XP_016991818.1">
    <property type="nucleotide sequence ID" value="XM_017136329.1"/>
</dbReference>
<reference evidence="3" key="2">
    <citation type="submission" date="2025-04" db="UniProtKB">
        <authorList>
            <consortium name="RefSeq"/>
        </authorList>
    </citation>
    <scope>IDENTIFICATION</scope>
</reference>
<accession>A0A6P4FWF2</accession>
<gene>
    <name evidence="3" type="primary">LOC108053625</name>
    <name evidence="1" type="synonym">108053625</name>
</gene>
<evidence type="ECO:0000313" key="3">
    <source>
        <dbReference type="RefSeq" id="XP_016991818.1"/>
    </source>
</evidence>
<proteinExistence type="predicted"/>